<organism evidence="2 3">
    <name type="scientific">Bosea psychrotolerans</name>
    <dbReference type="NCBI Taxonomy" id="1871628"/>
    <lineage>
        <taxon>Bacteria</taxon>
        <taxon>Pseudomonadati</taxon>
        <taxon>Pseudomonadota</taxon>
        <taxon>Alphaproteobacteria</taxon>
        <taxon>Hyphomicrobiales</taxon>
        <taxon>Boseaceae</taxon>
        <taxon>Bosea</taxon>
    </lineage>
</organism>
<comment type="caution">
    <text evidence="2">The sequence shown here is derived from an EMBL/GenBank/DDBJ whole genome shotgun (WGS) entry which is preliminary data.</text>
</comment>
<evidence type="ECO:0000313" key="3">
    <source>
        <dbReference type="Proteomes" id="UP000236919"/>
    </source>
</evidence>
<feature type="signal peptide" evidence="1">
    <location>
        <begin position="1"/>
        <end position="33"/>
    </location>
</feature>
<keyword evidence="3" id="KW-1185">Reference proteome</keyword>
<evidence type="ECO:0000313" key="2">
    <source>
        <dbReference type="EMBL" id="POR51940.1"/>
    </source>
</evidence>
<reference evidence="2 3" key="1">
    <citation type="submission" date="2018-01" db="EMBL/GenBank/DDBJ databases">
        <title>Genomic Encyclopedia of Type Strains, Phase III (KMG-III): the genomes of soil and plant-associated and newly described type strains.</title>
        <authorList>
            <person name="Whitman W."/>
        </authorList>
    </citation>
    <scope>NUCLEOTIDE SEQUENCE [LARGE SCALE GENOMIC DNA]</scope>
    <source>
        <strain evidence="2 3">1131</strain>
    </source>
</reference>
<name>A0A2S4MB08_9HYPH</name>
<sequence length="266" mass="28163">MRVVTPRTEPKSPALVCLLLASLAGGCSVPAFDIPEKEGGPTVNSITSRVTCELVDLVREGGPYGGYRTVLLTGNYEVAASLSLQVTDSGQLTPSLSFPYPPLFELGFGARLGRSREQNYTQNLYFSMANLARRVDKFPEYGRCPEADTNLAGDLGIRNTVFLAMTAGGRKVEGAKLDSGGEFGGHVNFVVTRNVNALGPTWTLTHFKGPGGLGEASRINSDKITFAFASGPPAPSANAAIPAATAPGLSKQFLNQLLINQINSIR</sequence>
<keyword evidence="1" id="KW-0732">Signal</keyword>
<proteinExistence type="predicted"/>
<evidence type="ECO:0000256" key="1">
    <source>
        <dbReference type="SAM" id="SignalP"/>
    </source>
</evidence>
<dbReference type="AlphaFoldDB" id="A0A2S4MB08"/>
<dbReference type="Proteomes" id="UP000236919">
    <property type="component" value="Unassembled WGS sequence"/>
</dbReference>
<evidence type="ECO:0008006" key="4">
    <source>
        <dbReference type="Google" id="ProtNLM"/>
    </source>
</evidence>
<protein>
    <recommendedName>
        <fullName evidence="4">Lipoprotein</fullName>
    </recommendedName>
</protein>
<dbReference type="EMBL" id="PQFZ01000006">
    <property type="protein sequence ID" value="POR51940.1"/>
    <property type="molecule type" value="Genomic_DNA"/>
</dbReference>
<accession>A0A2S4MB08</accession>
<gene>
    <name evidence="2" type="ORF">CYD53_106224</name>
</gene>
<dbReference type="PROSITE" id="PS51257">
    <property type="entry name" value="PROKAR_LIPOPROTEIN"/>
    <property type="match status" value="1"/>
</dbReference>
<feature type="chain" id="PRO_5015584961" description="Lipoprotein" evidence="1">
    <location>
        <begin position="34"/>
        <end position="266"/>
    </location>
</feature>